<reference evidence="2" key="1">
    <citation type="submission" date="2021-01" db="EMBL/GenBank/DDBJ databases">
        <authorList>
            <consortium name="Genoscope - CEA"/>
            <person name="William W."/>
        </authorList>
    </citation>
    <scope>NUCLEOTIDE SEQUENCE</scope>
</reference>
<keyword evidence="1" id="KW-0175">Coiled coil</keyword>
<accession>A0A8S1N4N0</accession>
<evidence type="ECO:0000313" key="3">
    <source>
        <dbReference type="Proteomes" id="UP000692954"/>
    </source>
</evidence>
<sequence length="199" mass="23189">MNTNSIITLTIEQLVQLLLSPQLPNIQQSLQSLSEIEIRKNYPELKKLISFNIQEQQNHNNSSSDQNTSSKMRNKINVLQQENDKLKNQLEQHFISENKLIQQLNQCQLQSEKLKLDNQQLKQKMNNIQINIKNKKLIKHKVETSPIYQEQKKPKAVRPLQFDQPLLKFSGISGIVTQCPFGNSKRQFNDLQTARSEQK</sequence>
<dbReference type="EMBL" id="CAJJDN010000051">
    <property type="protein sequence ID" value="CAD8087370.1"/>
    <property type="molecule type" value="Genomic_DNA"/>
</dbReference>
<organism evidence="2 3">
    <name type="scientific">Paramecium sonneborni</name>
    <dbReference type="NCBI Taxonomy" id="65129"/>
    <lineage>
        <taxon>Eukaryota</taxon>
        <taxon>Sar</taxon>
        <taxon>Alveolata</taxon>
        <taxon>Ciliophora</taxon>
        <taxon>Intramacronucleata</taxon>
        <taxon>Oligohymenophorea</taxon>
        <taxon>Peniculida</taxon>
        <taxon>Parameciidae</taxon>
        <taxon>Paramecium</taxon>
    </lineage>
</organism>
<dbReference type="AlphaFoldDB" id="A0A8S1N4N0"/>
<proteinExistence type="predicted"/>
<evidence type="ECO:0000313" key="2">
    <source>
        <dbReference type="EMBL" id="CAD8087370.1"/>
    </source>
</evidence>
<feature type="coiled-coil region" evidence="1">
    <location>
        <begin position="69"/>
        <end position="138"/>
    </location>
</feature>
<evidence type="ECO:0000256" key="1">
    <source>
        <dbReference type="SAM" id="Coils"/>
    </source>
</evidence>
<dbReference type="Proteomes" id="UP000692954">
    <property type="component" value="Unassembled WGS sequence"/>
</dbReference>
<comment type="caution">
    <text evidence="2">The sequence shown here is derived from an EMBL/GenBank/DDBJ whole genome shotgun (WGS) entry which is preliminary data.</text>
</comment>
<protein>
    <submittedName>
        <fullName evidence="2">Uncharacterized protein</fullName>
    </submittedName>
</protein>
<keyword evidence="3" id="KW-1185">Reference proteome</keyword>
<gene>
    <name evidence="2" type="ORF">PSON_ATCC_30995.1.T0510147</name>
</gene>
<name>A0A8S1N4N0_9CILI</name>